<comment type="caution">
    <text evidence="16">The sequence shown here is derived from an EMBL/GenBank/DDBJ whole genome shotgun (WGS) entry which is preliminary data.</text>
</comment>
<dbReference type="SUPFAM" id="SSF48013">
    <property type="entry name" value="NusB-like"/>
    <property type="match status" value="1"/>
</dbReference>
<evidence type="ECO:0000256" key="14">
    <source>
        <dbReference type="PROSITE-ProRule" id="PRU01023"/>
    </source>
</evidence>
<dbReference type="Proteomes" id="UP000389128">
    <property type="component" value="Unassembled WGS sequence"/>
</dbReference>
<evidence type="ECO:0000256" key="6">
    <source>
        <dbReference type="ARBA" id="ARBA00022552"/>
    </source>
</evidence>
<evidence type="ECO:0000256" key="10">
    <source>
        <dbReference type="ARBA" id="ARBA00022884"/>
    </source>
</evidence>
<dbReference type="GO" id="GO:0003723">
    <property type="term" value="F:RNA binding"/>
    <property type="evidence" value="ECO:0007669"/>
    <property type="project" value="UniProtKB-UniRule"/>
</dbReference>
<dbReference type="InterPro" id="IPR023267">
    <property type="entry name" value="RCMT"/>
</dbReference>
<dbReference type="PANTHER" id="PTHR22807">
    <property type="entry name" value="NOP2 YEAST -RELATED NOL1/NOP2/FMU SUN DOMAIN-CONTAINING"/>
    <property type="match status" value="1"/>
</dbReference>
<evidence type="ECO:0000256" key="3">
    <source>
        <dbReference type="ARBA" id="ARBA00007494"/>
    </source>
</evidence>
<evidence type="ECO:0000256" key="2">
    <source>
        <dbReference type="ARBA" id="ARBA00004496"/>
    </source>
</evidence>
<feature type="binding site" evidence="14">
    <location>
        <begin position="269"/>
        <end position="275"/>
    </location>
    <ligand>
        <name>S-adenosyl-L-methionine</name>
        <dbReference type="ChEBI" id="CHEBI:59789"/>
    </ligand>
</feature>
<evidence type="ECO:0000256" key="4">
    <source>
        <dbReference type="ARBA" id="ARBA00012140"/>
    </source>
</evidence>
<keyword evidence="9 14" id="KW-0949">S-adenosyl-L-methionine</keyword>
<dbReference type="GO" id="GO:0005737">
    <property type="term" value="C:cytoplasm"/>
    <property type="evidence" value="ECO:0007669"/>
    <property type="project" value="UniProtKB-SubCell"/>
</dbReference>
<dbReference type="AlphaFoldDB" id="A0A6C2CYI1"/>
<protein>
    <recommendedName>
        <fullName evidence="4">16S rRNA (cytosine(967)-C(5))-methyltransferase</fullName>
        <ecNumber evidence="4">2.1.1.176</ecNumber>
    </recommendedName>
    <alternativeName>
        <fullName evidence="11">16S rRNA m5C967 methyltransferase</fullName>
    </alternativeName>
    <alternativeName>
        <fullName evidence="12">rRNA (cytosine-C(5)-)-methyltransferase RsmB</fullName>
    </alternativeName>
</protein>
<dbReference type="EMBL" id="SDKK01000009">
    <property type="protein sequence ID" value="TYC58465.1"/>
    <property type="molecule type" value="Genomic_DNA"/>
</dbReference>
<accession>A0A6C2CYI1</accession>
<evidence type="ECO:0000256" key="13">
    <source>
        <dbReference type="ARBA" id="ARBA00047283"/>
    </source>
</evidence>
<keyword evidence="6" id="KW-0698">rRNA processing</keyword>
<dbReference type="InterPro" id="IPR029063">
    <property type="entry name" value="SAM-dependent_MTases_sf"/>
</dbReference>
<dbReference type="CDD" id="cd02440">
    <property type="entry name" value="AdoMet_MTases"/>
    <property type="match status" value="1"/>
</dbReference>
<dbReference type="Pfam" id="PF01189">
    <property type="entry name" value="Methyltr_RsmB-F"/>
    <property type="match status" value="1"/>
</dbReference>
<organism evidence="16 17">
    <name type="scientific">Zoogloea oleivorans</name>
    <dbReference type="NCBI Taxonomy" id="1552750"/>
    <lineage>
        <taxon>Bacteria</taxon>
        <taxon>Pseudomonadati</taxon>
        <taxon>Pseudomonadota</taxon>
        <taxon>Betaproteobacteria</taxon>
        <taxon>Rhodocyclales</taxon>
        <taxon>Zoogloeaceae</taxon>
        <taxon>Zoogloea</taxon>
    </lineage>
</organism>
<evidence type="ECO:0000256" key="7">
    <source>
        <dbReference type="ARBA" id="ARBA00022603"/>
    </source>
</evidence>
<dbReference type="Gene3D" id="3.40.50.150">
    <property type="entry name" value="Vaccinia Virus protein VP39"/>
    <property type="match status" value="1"/>
</dbReference>
<dbReference type="NCBIfam" id="TIGR00563">
    <property type="entry name" value="rsmB"/>
    <property type="match status" value="1"/>
</dbReference>
<name>A0A6C2CYI1_9RHOO</name>
<evidence type="ECO:0000256" key="11">
    <source>
        <dbReference type="ARBA" id="ARBA00030399"/>
    </source>
</evidence>
<dbReference type="PROSITE" id="PS51686">
    <property type="entry name" value="SAM_MT_RSMB_NOP"/>
    <property type="match status" value="1"/>
</dbReference>
<keyword evidence="10 14" id="KW-0694">RNA-binding</keyword>
<evidence type="ECO:0000256" key="9">
    <source>
        <dbReference type="ARBA" id="ARBA00022691"/>
    </source>
</evidence>
<dbReference type="NCBIfam" id="NF008149">
    <property type="entry name" value="PRK10901.1"/>
    <property type="match status" value="1"/>
</dbReference>
<feature type="binding site" evidence="14">
    <location>
        <position position="317"/>
    </location>
    <ligand>
        <name>S-adenosyl-L-methionine</name>
        <dbReference type="ChEBI" id="CHEBI:59789"/>
    </ligand>
</feature>
<dbReference type="PRINTS" id="PR02008">
    <property type="entry name" value="RCMTFAMILY"/>
</dbReference>
<dbReference type="PROSITE" id="PS01153">
    <property type="entry name" value="NOL1_NOP2_SUN"/>
    <property type="match status" value="1"/>
</dbReference>
<dbReference type="Gene3D" id="1.10.287.730">
    <property type="entry name" value="Helix hairpin bin"/>
    <property type="match status" value="1"/>
</dbReference>
<dbReference type="InterPro" id="IPR004573">
    <property type="entry name" value="rRNA_ssu_MeTfrase_B"/>
</dbReference>
<comment type="catalytic activity">
    <reaction evidence="13">
        <text>cytidine(967) in 16S rRNA + S-adenosyl-L-methionine = 5-methylcytidine(967) in 16S rRNA + S-adenosyl-L-homocysteine + H(+)</text>
        <dbReference type="Rhea" id="RHEA:42748"/>
        <dbReference type="Rhea" id="RHEA-COMP:10219"/>
        <dbReference type="Rhea" id="RHEA-COMP:10220"/>
        <dbReference type="ChEBI" id="CHEBI:15378"/>
        <dbReference type="ChEBI" id="CHEBI:57856"/>
        <dbReference type="ChEBI" id="CHEBI:59789"/>
        <dbReference type="ChEBI" id="CHEBI:74483"/>
        <dbReference type="ChEBI" id="CHEBI:82748"/>
        <dbReference type="EC" id="2.1.1.176"/>
    </reaction>
</comment>
<evidence type="ECO:0000256" key="8">
    <source>
        <dbReference type="ARBA" id="ARBA00022679"/>
    </source>
</evidence>
<evidence type="ECO:0000256" key="1">
    <source>
        <dbReference type="ARBA" id="ARBA00002724"/>
    </source>
</evidence>
<dbReference type="OrthoDB" id="9810297at2"/>
<comment type="similarity">
    <text evidence="3 14">Belongs to the class I-like SAM-binding methyltransferase superfamily. RsmB/NOP family.</text>
</comment>
<gene>
    <name evidence="16" type="primary">rsmB</name>
    <name evidence="16" type="ORF">ETQ85_11320</name>
</gene>
<evidence type="ECO:0000313" key="16">
    <source>
        <dbReference type="EMBL" id="TYC58465.1"/>
    </source>
</evidence>
<dbReference type="Gene3D" id="3.30.70.1170">
    <property type="entry name" value="Sun protein, domain 3"/>
    <property type="match status" value="1"/>
</dbReference>
<comment type="function">
    <text evidence="1">Specifically methylates the cytosine at position 967 (m5C967) of 16S rRNA.</text>
</comment>
<keyword evidence="17" id="KW-1185">Reference proteome</keyword>
<evidence type="ECO:0000313" key="17">
    <source>
        <dbReference type="Proteomes" id="UP000389128"/>
    </source>
</evidence>
<proteinExistence type="inferred from homology"/>
<evidence type="ECO:0000256" key="12">
    <source>
        <dbReference type="ARBA" id="ARBA00031088"/>
    </source>
</evidence>
<dbReference type="Pfam" id="PF01029">
    <property type="entry name" value="NusB"/>
    <property type="match status" value="1"/>
</dbReference>
<feature type="binding site" evidence="14">
    <location>
        <position position="291"/>
    </location>
    <ligand>
        <name>S-adenosyl-L-methionine</name>
        <dbReference type="ChEBI" id="CHEBI:59789"/>
    </ligand>
</feature>
<dbReference type="InterPro" id="IPR054728">
    <property type="entry name" value="RsmB-like_ferredoxin"/>
</dbReference>
<dbReference type="EC" id="2.1.1.176" evidence="4"/>
<dbReference type="GO" id="GO:0008649">
    <property type="term" value="F:rRNA methyltransferase activity"/>
    <property type="evidence" value="ECO:0007669"/>
    <property type="project" value="InterPro"/>
</dbReference>
<dbReference type="Pfam" id="PF22458">
    <property type="entry name" value="RsmF-B_ferredox"/>
    <property type="match status" value="1"/>
</dbReference>
<dbReference type="SUPFAM" id="SSF53335">
    <property type="entry name" value="S-adenosyl-L-methionine-dependent methyltransferases"/>
    <property type="match status" value="1"/>
</dbReference>
<dbReference type="InterPro" id="IPR035926">
    <property type="entry name" value="NusB-like_sf"/>
</dbReference>
<feature type="binding site" evidence="14">
    <location>
        <position position="336"/>
    </location>
    <ligand>
        <name>S-adenosyl-L-methionine</name>
        <dbReference type="ChEBI" id="CHEBI:59789"/>
    </ligand>
</feature>
<dbReference type="InterPro" id="IPR001678">
    <property type="entry name" value="MeTrfase_RsmB-F_NOP2_dom"/>
</dbReference>
<dbReference type="RefSeq" id="WP_148579165.1">
    <property type="nucleotide sequence ID" value="NZ_JAVEUW010000077.1"/>
</dbReference>
<evidence type="ECO:0000256" key="5">
    <source>
        <dbReference type="ARBA" id="ARBA00022490"/>
    </source>
</evidence>
<feature type="active site" description="Nucleophile" evidence="14">
    <location>
        <position position="389"/>
    </location>
</feature>
<keyword evidence="7 14" id="KW-0489">Methyltransferase</keyword>
<dbReference type="InterPro" id="IPR049560">
    <property type="entry name" value="MeTrfase_RsmB-F_NOP2_cat"/>
</dbReference>
<dbReference type="Gene3D" id="1.10.940.10">
    <property type="entry name" value="NusB-like"/>
    <property type="match status" value="1"/>
</dbReference>
<reference evidence="16 17" key="1">
    <citation type="submission" date="2019-01" db="EMBL/GenBank/DDBJ databases">
        <title>Zoogloea oleivorans genome sequencing and assembly.</title>
        <authorList>
            <person name="Tancsics A."/>
            <person name="Farkas M."/>
            <person name="Kriszt B."/>
            <person name="Maroti G."/>
            <person name="Horvath B."/>
        </authorList>
    </citation>
    <scope>NUCLEOTIDE SEQUENCE [LARGE SCALE GENOMIC DNA]</scope>
    <source>
        <strain evidence="16 17">Buc</strain>
    </source>
</reference>
<dbReference type="FunFam" id="3.40.50.150:FF:000022">
    <property type="entry name" value="Ribosomal RNA small subunit methyltransferase B"/>
    <property type="match status" value="1"/>
</dbReference>
<comment type="subcellular location">
    <subcellularLocation>
        <location evidence="2">Cytoplasm</location>
    </subcellularLocation>
</comment>
<dbReference type="GO" id="GO:0006355">
    <property type="term" value="P:regulation of DNA-templated transcription"/>
    <property type="evidence" value="ECO:0007669"/>
    <property type="project" value="InterPro"/>
</dbReference>
<sequence length="441" mass="48334">MHTRPRSHPGTAAPVLPEDSLAYALLTTAQLVADVVAGGTLTESLAKLWIARPATPPGVRGAILDLAYGTLRDFGRQDFILDKLLQKPLQEPVQSLLRVALHRLDTRPDTAHTTVDQAVSAAATVLGGNFKGVANGVLRNALRQAVDLNKAADADMVSEFRHPAWWIRRIRTQYPDNWRSILAAGNTHPPMALRINPLRATRDETLESFAEAELPVCVLPNGALLLERPVPVARIPGFVEGCVSVQDAGAQYAALHLDLADGQRVLDACAAPGGKTAHILESADVMLTALDTDPARARRVSENLDRLGLKANVKTADCRDLNRWWNGRPFDRILADVPCSASGVVRRNPDIKWLRRSDDIARFAAQQKEILEALWQVLAPGGKMLYVTCSVFAEENREQIAGFAARHPDCRRLSIADQPDCQYLPCAEHDGFFYSLLEKTP</sequence>
<keyword evidence="5" id="KW-0963">Cytoplasm</keyword>
<dbReference type="InterPro" id="IPR006027">
    <property type="entry name" value="NusB_RsmB_TIM44"/>
</dbReference>
<dbReference type="PANTHER" id="PTHR22807:SF61">
    <property type="entry name" value="NOL1_NOP2_SUN FAMILY PROTEIN _ ANTITERMINATION NUSB DOMAIN-CONTAINING PROTEIN"/>
    <property type="match status" value="1"/>
</dbReference>
<dbReference type="InterPro" id="IPR018314">
    <property type="entry name" value="RsmB/NOL1/NOP2-like_CS"/>
</dbReference>
<keyword evidence="8 14" id="KW-0808">Transferase</keyword>
<evidence type="ECO:0000259" key="15">
    <source>
        <dbReference type="PROSITE" id="PS51686"/>
    </source>
</evidence>
<feature type="domain" description="SAM-dependent MTase RsmB/NOP-type" evidence="15">
    <location>
        <begin position="181"/>
        <end position="440"/>
    </location>
</feature>